<feature type="domain" description="HPr" evidence="6">
    <location>
        <begin position="1"/>
        <end position="88"/>
    </location>
</feature>
<dbReference type="PROSITE" id="PS51350">
    <property type="entry name" value="PTS_HPR_DOM"/>
    <property type="match status" value="1"/>
</dbReference>
<dbReference type="InterPro" id="IPR035895">
    <property type="entry name" value="HPr-like_sf"/>
</dbReference>
<dbReference type="GO" id="GO:0005737">
    <property type="term" value="C:cytoplasm"/>
    <property type="evidence" value="ECO:0007669"/>
    <property type="project" value="UniProtKB-SubCell"/>
</dbReference>
<evidence type="ECO:0000256" key="1">
    <source>
        <dbReference type="ARBA" id="ARBA00003681"/>
    </source>
</evidence>
<evidence type="ECO:0000313" key="8">
    <source>
        <dbReference type="Proteomes" id="UP000017052"/>
    </source>
</evidence>
<dbReference type="InterPro" id="IPR050399">
    <property type="entry name" value="HPr"/>
</dbReference>
<evidence type="ECO:0000256" key="3">
    <source>
        <dbReference type="ARBA" id="ARBA00020422"/>
    </source>
</evidence>
<dbReference type="RefSeq" id="WP_021797464.1">
    <property type="nucleotide sequence ID" value="NZ_ACVN02000168.1"/>
</dbReference>
<accession>U2RZE2</accession>
<sequence length="90" mass="9306">MIGRSVTIGDPLGVHARAAALLARTAGRFKSSVWLSCHDGRASLTNQLRVMALGIGPGDEVLVLADGIDEDEALEAVAAQLGLRIDPSNG</sequence>
<keyword evidence="8" id="KW-1185">Reference proteome</keyword>
<evidence type="ECO:0000256" key="2">
    <source>
        <dbReference type="ARBA" id="ARBA00004496"/>
    </source>
</evidence>
<proteinExistence type="predicted"/>
<keyword evidence="4" id="KW-0963">Cytoplasm</keyword>
<dbReference type="Gene3D" id="3.30.1340.10">
    <property type="entry name" value="HPr-like"/>
    <property type="match status" value="1"/>
</dbReference>
<dbReference type="InterPro" id="IPR000032">
    <property type="entry name" value="HPr-like"/>
</dbReference>
<gene>
    <name evidence="7" type="ORF">HMPREF0682_1256</name>
</gene>
<dbReference type="SUPFAM" id="SSF55594">
    <property type="entry name" value="HPr-like"/>
    <property type="match status" value="1"/>
</dbReference>
<name>U2RZE2_9ACTN</name>
<evidence type="ECO:0000256" key="5">
    <source>
        <dbReference type="ARBA" id="ARBA00022683"/>
    </source>
</evidence>
<dbReference type="NCBIfam" id="TIGR01003">
    <property type="entry name" value="PTS_HPr_family"/>
    <property type="match status" value="1"/>
</dbReference>
<evidence type="ECO:0000259" key="6">
    <source>
        <dbReference type="PROSITE" id="PS51350"/>
    </source>
</evidence>
<dbReference type="PRINTS" id="PR00107">
    <property type="entry name" value="PHOSPHOCPHPR"/>
</dbReference>
<organism evidence="7 8">
    <name type="scientific">Propionibacterium acidifaciens F0233</name>
    <dbReference type="NCBI Taxonomy" id="553198"/>
    <lineage>
        <taxon>Bacteria</taxon>
        <taxon>Bacillati</taxon>
        <taxon>Actinomycetota</taxon>
        <taxon>Actinomycetes</taxon>
        <taxon>Propionibacteriales</taxon>
        <taxon>Propionibacteriaceae</taxon>
        <taxon>Propionibacterium</taxon>
    </lineage>
</organism>
<dbReference type="EMBL" id="ACVN02000168">
    <property type="protein sequence ID" value="ERK55947.1"/>
    <property type="molecule type" value="Genomic_DNA"/>
</dbReference>
<dbReference type="PANTHER" id="PTHR33705">
    <property type="entry name" value="PHOSPHOCARRIER PROTEIN HPR"/>
    <property type="match status" value="1"/>
</dbReference>
<dbReference type="InterPro" id="IPR001020">
    <property type="entry name" value="PTS_HPr_His_P_site"/>
</dbReference>
<comment type="caution">
    <text evidence="7">The sequence shown here is derived from an EMBL/GenBank/DDBJ whole genome shotgun (WGS) entry which is preliminary data.</text>
</comment>
<reference evidence="7" key="1">
    <citation type="submission" date="2013-08" db="EMBL/GenBank/DDBJ databases">
        <authorList>
            <person name="Durkin A.S."/>
            <person name="Haft D.R."/>
            <person name="McCorrison J."/>
            <person name="Torralba M."/>
            <person name="Gillis M."/>
            <person name="Haft D.H."/>
            <person name="Methe B."/>
            <person name="Sutton G."/>
            <person name="Nelson K.E."/>
        </authorList>
    </citation>
    <scope>NUCLEOTIDE SEQUENCE [LARGE SCALE GENOMIC DNA]</scope>
    <source>
        <strain evidence="7">F0233</strain>
    </source>
</reference>
<dbReference type="Pfam" id="PF00381">
    <property type="entry name" value="PTS-HPr"/>
    <property type="match status" value="1"/>
</dbReference>
<dbReference type="AlphaFoldDB" id="U2RZE2"/>
<protein>
    <recommendedName>
        <fullName evidence="3">Phosphocarrier protein HPr</fullName>
    </recommendedName>
</protein>
<evidence type="ECO:0000313" key="7">
    <source>
        <dbReference type="EMBL" id="ERK55947.1"/>
    </source>
</evidence>
<evidence type="ECO:0000256" key="4">
    <source>
        <dbReference type="ARBA" id="ARBA00022490"/>
    </source>
</evidence>
<dbReference type="GeneID" id="95359549"/>
<dbReference type="OrthoDB" id="5122524at2"/>
<comment type="subcellular location">
    <subcellularLocation>
        <location evidence="2">Cytoplasm</location>
    </subcellularLocation>
</comment>
<dbReference type="Proteomes" id="UP000017052">
    <property type="component" value="Unassembled WGS sequence"/>
</dbReference>
<dbReference type="PROSITE" id="PS00369">
    <property type="entry name" value="PTS_HPR_HIS"/>
    <property type="match status" value="1"/>
</dbReference>
<keyword evidence="5" id="KW-0598">Phosphotransferase system</keyword>
<comment type="function">
    <text evidence="1">General (non sugar-specific) component of the phosphoenolpyruvate-dependent sugar phosphotransferase system (sugar PTS). This major carbohydrate active-transport system catalyzes the phosphorylation of incoming sugar substrates concomitantly with their translocation across the cell membrane. The phosphoryl group from phosphoenolpyruvate (PEP) is transferred to the phosphoryl carrier protein HPr by enzyme I. Phospho-HPr then transfers it to the PTS EIIA domain.</text>
</comment>
<dbReference type="GO" id="GO:0009401">
    <property type="term" value="P:phosphoenolpyruvate-dependent sugar phosphotransferase system"/>
    <property type="evidence" value="ECO:0007669"/>
    <property type="project" value="UniProtKB-KW"/>
</dbReference>
<dbReference type="PANTHER" id="PTHR33705:SF2">
    <property type="entry name" value="PHOSPHOCARRIER PROTEIN NPR"/>
    <property type="match status" value="1"/>
</dbReference>